<protein>
    <recommendedName>
        <fullName evidence="6">AP complex subunit beta</fullName>
    </recommendedName>
</protein>
<evidence type="ECO:0000256" key="3">
    <source>
        <dbReference type="ARBA" id="ARBA00022448"/>
    </source>
</evidence>
<dbReference type="SUPFAM" id="SSF48371">
    <property type="entry name" value="ARM repeat"/>
    <property type="match status" value="1"/>
</dbReference>
<dbReference type="AlphaFoldDB" id="A0A9P0QMM2"/>
<dbReference type="InterPro" id="IPR026739">
    <property type="entry name" value="AP_beta"/>
</dbReference>
<feature type="domain" description="Clathrin/coatomer adaptor adaptin-like N-terminal" evidence="8">
    <location>
        <begin position="16"/>
        <end position="537"/>
    </location>
</feature>
<sequence>MSEGKLFSKTKASELKAELDQAFRKSKPQPRVKIVLKKVVANIILNNGELVALFPDIVQLMKLDDMEIRKSCFHYIANYAHLVNHNVSGEALPYFQRFVVDQNPVLRTLSLRTLSAVSSKQYVELTFNVIENSLQDQNPYVRKSAAYAVSKLYQHDPDRTIALQLIDKLNELLYDADPVVVSNTLAALSFITEQQQGKVLTLTIDKNHAMTLVGFLAKTNEWSQIYILNSLLSFIPQTQTDALDIIDRIIPSLQHENSAVVLDTIKCIIYLSNYVKAPELVIPTLSKRLGSSLVSLLSKKPEIQFLVLRNVILLLLGKRGLCQFDVELFFCKYDDPIFIKDTKLEIIYLLANEKNANVVLRELEEYATEVDVPMARKAIRAIGNLAVKLPSSSIHCVEVITDLISNGITYILQESAIVIKNILRKYPGKFNFAIPELLNHYKLIDEPDSKIAVIWIIGQYCEVIDKCNTALEFLISTFKDEPTEVQLASLTTVAKYYLKVPEKGEQMMLKVLQWATEEVDNPDVRDRGFFYWRLLSSNASAATDFQVNAKRIILNNDPFIVTDNDNIDPAILEELELNIGSLASIYLKPVQLVFRLTKRKQLTKSPALQPRTIHENRYGNGDSNENIDDIEYASSPPKVPPSRLKYSRDDRSPSSSSRSKFNISQHRPSSTSDTSYDNESTEESAKESFAKKLSRKASFLGRKK</sequence>
<evidence type="ECO:0000256" key="7">
    <source>
        <dbReference type="SAM" id="MobiDB-lite"/>
    </source>
</evidence>
<evidence type="ECO:0000313" key="10">
    <source>
        <dbReference type="Proteomes" id="UP000837801"/>
    </source>
</evidence>
<reference evidence="9" key="1">
    <citation type="submission" date="2022-03" db="EMBL/GenBank/DDBJ databases">
        <authorList>
            <person name="Legras J.-L."/>
            <person name="Devillers H."/>
            <person name="Grondin C."/>
        </authorList>
    </citation>
    <scope>NUCLEOTIDE SEQUENCE</scope>
    <source>
        <strain evidence="9">CLIB 1423</strain>
    </source>
</reference>
<keyword evidence="4 6" id="KW-0653">Protein transport</keyword>
<feature type="region of interest" description="Disordered" evidence="7">
    <location>
        <begin position="604"/>
        <end position="704"/>
    </location>
</feature>
<dbReference type="Gene3D" id="1.25.10.10">
    <property type="entry name" value="Leucine-rich Repeat Variant"/>
    <property type="match status" value="1"/>
</dbReference>
<feature type="compositionally biased region" description="Polar residues" evidence="7">
    <location>
        <begin position="660"/>
        <end position="678"/>
    </location>
</feature>
<dbReference type="InterPro" id="IPR002553">
    <property type="entry name" value="Clathrin/coatomer_adapt-like_N"/>
</dbReference>
<comment type="function">
    <text evidence="6">Adaptins are components of the adaptor complexes which link clathrin to receptors in coated vesicles. Clathrin-associated protein complexes are believed to interact with the cytoplasmic tails of membrane proteins, leading to their selection and concentration.</text>
</comment>
<gene>
    <name evidence="9" type="ORF">CLIB1423_03S07866</name>
</gene>
<evidence type="ECO:0000256" key="6">
    <source>
        <dbReference type="PIRNR" id="PIRNR002291"/>
    </source>
</evidence>
<dbReference type="PIRSF" id="PIRSF002291">
    <property type="entry name" value="AP_complex_beta"/>
    <property type="match status" value="1"/>
</dbReference>
<organism evidence="9 10">
    <name type="scientific">[Candida] railenensis</name>
    <dbReference type="NCBI Taxonomy" id="45579"/>
    <lineage>
        <taxon>Eukaryota</taxon>
        <taxon>Fungi</taxon>
        <taxon>Dikarya</taxon>
        <taxon>Ascomycota</taxon>
        <taxon>Saccharomycotina</taxon>
        <taxon>Pichiomycetes</taxon>
        <taxon>Debaryomycetaceae</taxon>
        <taxon>Kurtzmaniella</taxon>
    </lineage>
</organism>
<dbReference type="InterPro" id="IPR011989">
    <property type="entry name" value="ARM-like"/>
</dbReference>
<evidence type="ECO:0000256" key="4">
    <source>
        <dbReference type="ARBA" id="ARBA00022927"/>
    </source>
</evidence>
<dbReference type="GO" id="GO:0030276">
    <property type="term" value="F:clathrin binding"/>
    <property type="evidence" value="ECO:0007669"/>
    <property type="project" value="InterPro"/>
</dbReference>
<dbReference type="GO" id="GO:0012505">
    <property type="term" value="C:endomembrane system"/>
    <property type="evidence" value="ECO:0007669"/>
    <property type="project" value="UniProtKB-SubCell"/>
</dbReference>
<comment type="similarity">
    <text evidence="2 6">Belongs to the adaptor complexes large subunit family.</text>
</comment>
<evidence type="ECO:0000256" key="5">
    <source>
        <dbReference type="ARBA" id="ARBA00023136"/>
    </source>
</evidence>
<keyword evidence="5 6" id="KW-0472">Membrane</keyword>
<dbReference type="Pfam" id="PF01602">
    <property type="entry name" value="Adaptin_N"/>
    <property type="match status" value="1"/>
</dbReference>
<keyword evidence="10" id="KW-1185">Reference proteome</keyword>
<dbReference type="PANTHER" id="PTHR11134">
    <property type="entry name" value="ADAPTOR COMPLEX SUBUNIT BETA FAMILY MEMBER"/>
    <property type="match status" value="1"/>
</dbReference>
<accession>A0A9P0QMM2</accession>
<comment type="caution">
    <text evidence="9">The sequence shown here is derived from an EMBL/GenBank/DDBJ whole genome shotgun (WGS) entry which is preliminary data.</text>
</comment>
<name>A0A9P0QMM2_9ASCO</name>
<keyword evidence="3 6" id="KW-0813">Transport</keyword>
<dbReference type="GO" id="GO:0006886">
    <property type="term" value="P:intracellular protein transport"/>
    <property type="evidence" value="ECO:0007669"/>
    <property type="project" value="InterPro"/>
</dbReference>
<dbReference type="Proteomes" id="UP000837801">
    <property type="component" value="Unassembled WGS sequence"/>
</dbReference>
<evidence type="ECO:0000256" key="2">
    <source>
        <dbReference type="ARBA" id="ARBA00006613"/>
    </source>
</evidence>
<dbReference type="InterPro" id="IPR016342">
    <property type="entry name" value="AP_complex_bsu_1_2_4"/>
</dbReference>
<proteinExistence type="inferred from homology"/>
<comment type="subcellular location">
    <subcellularLocation>
        <location evidence="1">Endomembrane system</location>
    </subcellularLocation>
</comment>
<dbReference type="OrthoDB" id="10254310at2759"/>
<evidence type="ECO:0000259" key="8">
    <source>
        <dbReference type="Pfam" id="PF01602"/>
    </source>
</evidence>
<dbReference type="GO" id="GO:0016192">
    <property type="term" value="P:vesicle-mediated transport"/>
    <property type="evidence" value="ECO:0007669"/>
    <property type="project" value="InterPro"/>
</dbReference>
<dbReference type="EMBL" id="CAKXYY010000003">
    <property type="protein sequence ID" value="CAH2351507.1"/>
    <property type="molecule type" value="Genomic_DNA"/>
</dbReference>
<dbReference type="GO" id="GO:0030117">
    <property type="term" value="C:membrane coat"/>
    <property type="evidence" value="ECO:0007669"/>
    <property type="project" value="InterPro"/>
</dbReference>
<evidence type="ECO:0000256" key="1">
    <source>
        <dbReference type="ARBA" id="ARBA00004308"/>
    </source>
</evidence>
<evidence type="ECO:0000313" key="9">
    <source>
        <dbReference type="EMBL" id="CAH2351507.1"/>
    </source>
</evidence>
<dbReference type="InterPro" id="IPR016024">
    <property type="entry name" value="ARM-type_fold"/>
</dbReference>